<evidence type="ECO:0000256" key="3">
    <source>
        <dbReference type="ARBA" id="ARBA00022771"/>
    </source>
</evidence>
<dbReference type="SMART" id="SM00239">
    <property type="entry name" value="C2"/>
    <property type="match status" value="2"/>
</dbReference>
<dbReference type="GO" id="GO:0042391">
    <property type="term" value="P:regulation of membrane potential"/>
    <property type="evidence" value="ECO:0007669"/>
    <property type="project" value="TreeGrafter"/>
</dbReference>
<dbReference type="InterPro" id="IPR000008">
    <property type="entry name" value="C2_dom"/>
</dbReference>
<dbReference type="GO" id="GO:0006886">
    <property type="term" value="P:intracellular protein transport"/>
    <property type="evidence" value="ECO:0007669"/>
    <property type="project" value="InterPro"/>
</dbReference>
<keyword evidence="3 7" id="KW-0863">Zinc-finger</keyword>
<feature type="compositionally biased region" description="Polar residues" evidence="9">
    <location>
        <begin position="913"/>
        <end position="937"/>
    </location>
</feature>
<evidence type="ECO:0000256" key="8">
    <source>
        <dbReference type="SAM" id="Coils"/>
    </source>
</evidence>
<evidence type="ECO:0000256" key="4">
    <source>
        <dbReference type="ARBA" id="ARBA00022833"/>
    </source>
</evidence>
<dbReference type="InterPro" id="IPR036034">
    <property type="entry name" value="PDZ_sf"/>
</dbReference>
<feature type="compositionally biased region" description="Basic and acidic residues" evidence="9">
    <location>
        <begin position="339"/>
        <end position="348"/>
    </location>
</feature>
<feature type="compositionally biased region" description="Polar residues" evidence="9">
    <location>
        <begin position="248"/>
        <end position="266"/>
    </location>
</feature>
<feature type="compositionally biased region" description="Basic and acidic residues" evidence="9">
    <location>
        <begin position="1435"/>
        <end position="1447"/>
    </location>
</feature>
<feature type="coiled-coil region" evidence="8">
    <location>
        <begin position="31"/>
        <end position="75"/>
    </location>
</feature>
<feature type="compositionally biased region" description="Polar residues" evidence="9">
    <location>
        <begin position="371"/>
        <end position="383"/>
    </location>
</feature>
<feature type="region of interest" description="Disordered" evidence="9">
    <location>
        <begin position="176"/>
        <end position="464"/>
    </location>
</feature>
<dbReference type="FunFam" id="3.30.40.10:FF:000780">
    <property type="entry name" value="Rab-3-interacting molecule unc-10"/>
    <property type="match status" value="1"/>
</dbReference>
<dbReference type="Pfam" id="PF00595">
    <property type="entry name" value="PDZ"/>
    <property type="match status" value="1"/>
</dbReference>
<dbReference type="Pfam" id="PF00168">
    <property type="entry name" value="C2"/>
    <property type="match status" value="2"/>
</dbReference>
<dbReference type="SUPFAM" id="SSF50156">
    <property type="entry name" value="PDZ domain-like"/>
    <property type="match status" value="1"/>
</dbReference>
<keyword evidence="8" id="KW-0175">Coiled coil</keyword>
<dbReference type="SMART" id="SM00228">
    <property type="entry name" value="PDZ"/>
    <property type="match status" value="1"/>
</dbReference>
<feature type="region of interest" description="Disordered" evidence="9">
    <location>
        <begin position="909"/>
        <end position="937"/>
    </location>
</feature>
<feature type="domain" description="C2" evidence="10">
    <location>
        <begin position="1293"/>
        <end position="1413"/>
    </location>
</feature>
<feature type="region of interest" description="Disordered" evidence="9">
    <location>
        <begin position="1116"/>
        <end position="1189"/>
    </location>
</feature>
<dbReference type="InterPro" id="IPR035892">
    <property type="entry name" value="C2_domain_sf"/>
</dbReference>
<evidence type="ECO:0000313" key="14">
    <source>
        <dbReference type="EMBL" id="KAI1716204.1"/>
    </source>
</evidence>
<keyword evidence="1" id="KW-0479">Metal-binding</keyword>
<dbReference type="GO" id="GO:0048788">
    <property type="term" value="C:cytoskeleton of presynaptic active zone"/>
    <property type="evidence" value="ECO:0007669"/>
    <property type="project" value="TreeGrafter"/>
</dbReference>
<keyword evidence="15" id="KW-1185">Reference proteome</keyword>
<dbReference type="EMBL" id="JAKKPZ010000010">
    <property type="protein sequence ID" value="KAI1716204.1"/>
    <property type="molecule type" value="Genomic_DNA"/>
</dbReference>
<dbReference type="InterPro" id="IPR010911">
    <property type="entry name" value="Rab_BD"/>
</dbReference>
<evidence type="ECO:0000256" key="5">
    <source>
        <dbReference type="ARBA" id="ARBA00023018"/>
    </source>
</evidence>
<accession>A0AAD4N5E9</accession>
<evidence type="ECO:0000259" key="11">
    <source>
        <dbReference type="PROSITE" id="PS50106"/>
    </source>
</evidence>
<feature type="compositionally biased region" description="Low complexity" evidence="9">
    <location>
        <begin position="451"/>
        <end position="461"/>
    </location>
</feature>
<dbReference type="InterPro" id="IPR013083">
    <property type="entry name" value="Znf_RING/FYVE/PHD"/>
</dbReference>
<proteinExistence type="predicted"/>
<dbReference type="InterPro" id="IPR011011">
    <property type="entry name" value="Znf_FYVE_PHD"/>
</dbReference>
<name>A0AAD4N5E9_9BILA</name>
<feature type="compositionally biased region" description="Basic and acidic residues" evidence="9">
    <location>
        <begin position="355"/>
        <end position="365"/>
    </location>
</feature>
<evidence type="ECO:0000259" key="13">
    <source>
        <dbReference type="PROSITE" id="PS50916"/>
    </source>
</evidence>
<dbReference type="InterPro" id="IPR017455">
    <property type="entry name" value="Znf_FYVE-rel"/>
</dbReference>
<comment type="subcellular location">
    <subcellularLocation>
        <location evidence="6">Synapse</location>
    </subcellularLocation>
</comment>
<sequence>MLAMASNAGDQCDAGMPDLSHLSEEERAIILQVLQRQKAEEQKEEEIAQRADKELDEIERQINERKENAQRLVGTQDDAICQICQKTKFADGIGHKCFYCQLRSCARCGGKTTSKNKNIWACSLCQKRQQILARTGKWFQNPSNETVAATNAFMESPTQSSRGSTTSQQLVEHKISVPSGPASVPETHQRTVSDASGRRPSATRQLSLKHRQNTLHRQPSLEADHHNEQPLMNGGAGRASVVAGHNGSAPTQQRQTSGLPGTSHVSNGPIIGPQQRHADNRDNTQRDNTHQTRQPGKQIATTSHGNAVDQSIEDVERRRAPDSAAKAPPIDRLPATSKKSFDERHTDFPRQNGPRADRYPAESRKVRSGQPARTRTGSTQSIAPSPLAVPPPEKPSTSTTATVITAHAQKSPVPPRSRRIKMPRQTRSFSSSDDEDHVGSHIPIHQQNMPSSSSLHSHSTSALQDQDFSEKDLLRYIYGNQNFAKNGKNGTPLFDSSIMDAARASGAGISAGNLLATKIRNYLSNPVSWQPSTDQKRLIGHMVLTRTSQGDASALNSATDFGLKVIGGRHSGTGRLSTFITKVKSGSLADTVGQLRPDDEVLEWNGHCLQNLTHDQVYNIVNSTKNDTKLELIVSRPANFPGNDDFLNVRRISTASHFPLAESSFYAVFNIALYFVVTDSRGLIDPSVIGAHFPHHHAATSSYASPYGASNYSKIPHSMSLVAAPLHKFSAQLHDGRTASPLVFQRTHSGYIDPALLPANHTMMRPGSSAQICGKIEISLLYLIHKRELVVTLHRAYDLVPRPDGTTRNPYVKLFLLPDRSEKSRRQSVALADTLEPVWNESFYYYDLTEPVLVSRVLEVTVWDYDKYEAHSFLGETLIDLSQTLLDNQPFSYILLDMDDENPIRIRLRQRRYSSQTPPIRSRSQTSHYTSPSVQRHSQGYEADDYFDSSYSVHNLPQYATPNVRRSRTYHRGGAFADPATTVDWNKNSASGSGYLSDHSQYYSQMNQRPHRRPRSATALRNVAEIEDPDQPYLPTYEMDQLSMGDYGGRHNAPYEYSQQHRENHGFHEGNVSTNGRTKGRTRHEILQEQSVGGYGSDGSETLSVNSANSMQNRALNRARERQYQQQQNQISERVDDANDDGSIDLKTNSSMRPHHQNTTSTEEYGMEDTNMSGNGTSGPGNKSGGSSTVGAAALLAKQRKKSIMTRFIPGRNGSSESNKRMGFARSEEVGVSEALCVPGDALPNNTFTKQTSKESTDSDNWLPILPDRPLGSFVENLGPSQVVGRQALASPIMGEISVKLWLDPQLGIAIEVLDAKNLVMRQNTKIVPAPYIKAYLMEGKNCIAKAKTQTSRKSATSIFQQTLAFGVFDPKRKMLQLSVLVDYGRMERKEFMGIAQINLDELDMSQPVSGCYKLFHRNSLVAGNSTGTASGGPIRKDSENSLNDMR</sequence>
<feature type="domain" description="RabBD" evidence="13">
    <location>
        <begin position="16"/>
        <end position="142"/>
    </location>
</feature>
<dbReference type="GO" id="GO:0048167">
    <property type="term" value="P:regulation of synaptic plasticity"/>
    <property type="evidence" value="ECO:0007669"/>
    <property type="project" value="TreeGrafter"/>
</dbReference>
<dbReference type="GO" id="GO:0044325">
    <property type="term" value="F:transmembrane transporter binding"/>
    <property type="evidence" value="ECO:0007669"/>
    <property type="project" value="TreeGrafter"/>
</dbReference>
<dbReference type="GO" id="GO:0050806">
    <property type="term" value="P:positive regulation of synaptic transmission"/>
    <property type="evidence" value="ECO:0007669"/>
    <property type="project" value="TreeGrafter"/>
</dbReference>
<feature type="compositionally biased region" description="Polar residues" evidence="9">
    <location>
        <begin position="1146"/>
        <end position="1163"/>
    </location>
</feature>
<dbReference type="Pfam" id="PF22601">
    <property type="entry name" value="RIM2a_ZnF"/>
    <property type="match status" value="1"/>
</dbReference>
<reference evidence="14" key="1">
    <citation type="submission" date="2022-01" db="EMBL/GenBank/DDBJ databases">
        <title>Genome Sequence Resource for Two Populations of Ditylenchus destructor, the Migratory Endoparasitic Phytonematode.</title>
        <authorList>
            <person name="Zhang H."/>
            <person name="Lin R."/>
            <person name="Xie B."/>
        </authorList>
    </citation>
    <scope>NUCLEOTIDE SEQUENCE</scope>
    <source>
        <strain evidence="14">BazhouSP</strain>
    </source>
</reference>
<dbReference type="InterPro" id="IPR039032">
    <property type="entry name" value="Rim-like"/>
</dbReference>
<dbReference type="GO" id="GO:0031267">
    <property type="term" value="F:small GTPase binding"/>
    <property type="evidence" value="ECO:0007669"/>
    <property type="project" value="InterPro"/>
</dbReference>
<dbReference type="PANTHER" id="PTHR12157:SF21">
    <property type="entry name" value="RAB3 INTERACTING MOLECULE, ISOFORM F"/>
    <property type="match status" value="1"/>
</dbReference>
<gene>
    <name evidence="14" type="ORF">DdX_07238</name>
</gene>
<feature type="domain" description="PDZ" evidence="11">
    <location>
        <begin position="541"/>
        <end position="636"/>
    </location>
</feature>
<dbReference type="PROSITE" id="PS50178">
    <property type="entry name" value="ZF_FYVE"/>
    <property type="match status" value="1"/>
</dbReference>
<evidence type="ECO:0000256" key="6">
    <source>
        <dbReference type="ARBA" id="ARBA00034103"/>
    </source>
</evidence>
<evidence type="ECO:0000259" key="10">
    <source>
        <dbReference type="PROSITE" id="PS50004"/>
    </source>
</evidence>
<evidence type="ECO:0000256" key="1">
    <source>
        <dbReference type="ARBA" id="ARBA00022723"/>
    </source>
</evidence>
<evidence type="ECO:0000256" key="9">
    <source>
        <dbReference type="SAM" id="MobiDB-lite"/>
    </source>
</evidence>
<dbReference type="Gene3D" id="2.30.42.10">
    <property type="match status" value="1"/>
</dbReference>
<keyword evidence="2" id="KW-0677">Repeat</keyword>
<dbReference type="PROSITE" id="PS50106">
    <property type="entry name" value="PDZ"/>
    <property type="match status" value="1"/>
</dbReference>
<dbReference type="Gene3D" id="3.30.40.10">
    <property type="entry name" value="Zinc/RING finger domain, C3HC4 (zinc finger)"/>
    <property type="match status" value="1"/>
</dbReference>
<dbReference type="GO" id="GO:0042734">
    <property type="term" value="C:presynaptic membrane"/>
    <property type="evidence" value="ECO:0007669"/>
    <property type="project" value="TreeGrafter"/>
</dbReference>
<dbReference type="PANTHER" id="PTHR12157">
    <property type="entry name" value="REGULATING SYNAPTIC MEMBRANE EXOCYTOSIS PROTEIN"/>
    <property type="match status" value="1"/>
</dbReference>
<protein>
    <submittedName>
        <fullName evidence="14">C2 domain-containing protein</fullName>
    </submittedName>
</protein>
<evidence type="ECO:0000256" key="2">
    <source>
        <dbReference type="ARBA" id="ARBA00022737"/>
    </source>
</evidence>
<dbReference type="SUPFAM" id="SSF57903">
    <property type="entry name" value="FYVE/PHD zinc finger"/>
    <property type="match status" value="1"/>
</dbReference>
<dbReference type="PROSITE" id="PS50916">
    <property type="entry name" value="RABBD"/>
    <property type="match status" value="1"/>
</dbReference>
<dbReference type="InterPro" id="IPR054386">
    <property type="entry name" value="RIM_Znf"/>
</dbReference>
<dbReference type="GO" id="GO:0008270">
    <property type="term" value="F:zinc ion binding"/>
    <property type="evidence" value="ECO:0007669"/>
    <property type="project" value="UniProtKB-KW"/>
</dbReference>
<dbReference type="GO" id="GO:0048791">
    <property type="term" value="P:calcium ion-regulated exocytosis of neurotransmitter"/>
    <property type="evidence" value="ECO:0007669"/>
    <property type="project" value="TreeGrafter"/>
</dbReference>
<keyword evidence="4" id="KW-0862">Zinc</keyword>
<feature type="domain" description="C2" evidence="10">
    <location>
        <begin position="772"/>
        <end position="895"/>
    </location>
</feature>
<comment type="caution">
    <text evidence="14">The sequence shown here is derived from an EMBL/GenBank/DDBJ whole genome shotgun (WGS) entry which is preliminary data.</text>
</comment>
<evidence type="ECO:0000313" key="15">
    <source>
        <dbReference type="Proteomes" id="UP001201812"/>
    </source>
</evidence>
<evidence type="ECO:0000256" key="7">
    <source>
        <dbReference type="PROSITE-ProRule" id="PRU00091"/>
    </source>
</evidence>
<organism evidence="14 15">
    <name type="scientific">Ditylenchus destructor</name>
    <dbReference type="NCBI Taxonomy" id="166010"/>
    <lineage>
        <taxon>Eukaryota</taxon>
        <taxon>Metazoa</taxon>
        <taxon>Ecdysozoa</taxon>
        <taxon>Nematoda</taxon>
        <taxon>Chromadorea</taxon>
        <taxon>Rhabditida</taxon>
        <taxon>Tylenchina</taxon>
        <taxon>Tylenchomorpha</taxon>
        <taxon>Sphaerularioidea</taxon>
        <taxon>Anguinidae</taxon>
        <taxon>Anguininae</taxon>
        <taxon>Ditylenchus</taxon>
    </lineage>
</organism>
<dbReference type="CDD" id="cd06714">
    <property type="entry name" value="PDZ_RIM-like"/>
    <property type="match status" value="1"/>
</dbReference>
<dbReference type="PROSITE" id="PS50004">
    <property type="entry name" value="C2"/>
    <property type="match status" value="2"/>
</dbReference>
<dbReference type="Proteomes" id="UP001201812">
    <property type="component" value="Unassembled WGS sequence"/>
</dbReference>
<dbReference type="InterPro" id="IPR001478">
    <property type="entry name" value="PDZ"/>
</dbReference>
<keyword evidence="5" id="KW-0770">Synapse</keyword>
<evidence type="ECO:0000259" key="12">
    <source>
        <dbReference type="PROSITE" id="PS50178"/>
    </source>
</evidence>
<feature type="region of interest" description="Disordered" evidence="9">
    <location>
        <begin position="1427"/>
        <end position="1447"/>
    </location>
</feature>
<feature type="compositionally biased region" description="Basic and acidic residues" evidence="9">
    <location>
        <begin position="276"/>
        <end position="290"/>
    </location>
</feature>
<feature type="compositionally biased region" description="Polar residues" evidence="9">
    <location>
        <begin position="291"/>
        <end position="309"/>
    </location>
</feature>
<dbReference type="Gene3D" id="2.60.40.150">
    <property type="entry name" value="C2 domain"/>
    <property type="match status" value="2"/>
</dbReference>
<feature type="domain" description="FYVE-type" evidence="12">
    <location>
        <begin position="75"/>
        <end position="130"/>
    </location>
</feature>
<dbReference type="SUPFAM" id="SSF49562">
    <property type="entry name" value="C2 domain (Calcium/lipid-binding domain, CaLB)"/>
    <property type="match status" value="2"/>
</dbReference>